<sequence length="140" mass="14762">VHSRQRLDPHRRAGGHRARRARRRPRAGPSRSRRARSTEGAACRGPGPARGWSSSRGGDAARPRCNSVAVRAPATPAAGDAQLSVAVAGTQYKGGCGVLDTRGVLSSFGAVGCCHCQCHAGCCAARCARPCRLLREKHAW</sequence>
<feature type="region of interest" description="Disordered" evidence="1">
    <location>
        <begin position="1"/>
        <end position="64"/>
    </location>
</feature>
<dbReference type="KEGG" id="adl:AURDEDRAFT_186555"/>
<feature type="compositionally biased region" description="Basic and acidic residues" evidence="1">
    <location>
        <begin position="1"/>
        <end position="11"/>
    </location>
</feature>
<evidence type="ECO:0000256" key="1">
    <source>
        <dbReference type="SAM" id="MobiDB-lite"/>
    </source>
</evidence>
<dbReference type="EMBL" id="JH687793">
    <property type="protein sequence ID" value="EJD41390.1"/>
    <property type="molecule type" value="Genomic_DNA"/>
</dbReference>
<reference evidence="3" key="1">
    <citation type="journal article" date="2012" name="Science">
        <title>The Paleozoic origin of enzymatic lignin decomposition reconstructed from 31 fungal genomes.</title>
        <authorList>
            <person name="Floudas D."/>
            <person name="Binder M."/>
            <person name="Riley R."/>
            <person name="Barry K."/>
            <person name="Blanchette R.A."/>
            <person name="Henrissat B."/>
            <person name="Martinez A.T."/>
            <person name="Otillar R."/>
            <person name="Spatafora J.W."/>
            <person name="Yadav J.S."/>
            <person name="Aerts A."/>
            <person name="Benoit I."/>
            <person name="Boyd A."/>
            <person name="Carlson A."/>
            <person name="Copeland A."/>
            <person name="Coutinho P.M."/>
            <person name="de Vries R.P."/>
            <person name="Ferreira P."/>
            <person name="Findley K."/>
            <person name="Foster B."/>
            <person name="Gaskell J."/>
            <person name="Glotzer D."/>
            <person name="Gorecki P."/>
            <person name="Heitman J."/>
            <person name="Hesse C."/>
            <person name="Hori C."/>
            <person name="Igarashi K."/>
            <person name="Jurgens J.A."/>
            <person name="Kallen N."/>
            <person name="Kersten P."/>
            <person name="Kohler A."/>
            <person name="Kuees U."/>
            <person name="Kumar T.K.A."/>
            <person name="Kuo A."/>
            <person name="LaButti K."/>
            <person name="Larrondo L.F."/>
            <person name="Lindquist E."/>
            <person name="Ling A."/>
            <person name="Lombard V."/>
            <person name="Lucas S."/>
            <person name="Lundell T."/>
            <person name="Martin R."/>
            <person name="McLaughlin D.J."/>
            <person name="Morgenstern I."/>
            <person name="Morin E."/>
            <person name="Murat C."/>
            <person name="Nagy L.G."/>
            <person name="Nolan M."/>
            <person name="Ohm R.A."/>
            <person name="Patyshakuliyeva A."/>
            <person name="Rokas A."/>
            <person name="Ruiz-Duenas F.J."/>
            <person name="Sabat G."/>
            <person name="Salamov A."/>
            <person name="Samejima M."/>
            <person name="Schmutz J."/>
            <person name="Slot J.C."/>
            <person name="St John F."/>
            <person name="Stenlid J."/>
            <person name="Sun H."/>
            <person name="Sun S."/>
            <person name="Syed K."/>
            <person name="Tsang A."/>
            <person name="Wiebenga A."/>
            <person name="Young D."/>
            <person name="Pisabarro A."/>
            <person name="Eastwood D.C."/>
            <person name="Martin F."/>
            <person name="Cullen D."/>
            <person name="Grigoriev I.V."/>
            <person name="Hibbett D.S."/>
        </authorList>
    </citation>
    <scope>NUCLEOTIDE SEQUENCE [LARGE SCALE GENOMIC DNA]</scope>
    <source>
        <strain evidence="3">TFB10046</strain>
    </source>
</reference>
<dbReference type="AlphaFoldDB" id="J0WXB7"/>
<evidence type="ECO:0000313" key="2">
    <source>
        <dbReference type="EMBL" id="EJD41390.1"/>
    </source>
</evidence>
<keyword evidence="3" id="KW-1185">Reference proteome</keyword>
<evidence type="ECO:0000313" key="3">
    <source>
        <dbReference type="Proteomes" id="UP000006514"/>
    </source>
</evidence>
<proteinExistence type="predicted"/>
<feature type="compositionally biased region" description="Low complexity" evidence="1">
    <location>
        <begin position="40"/>
        <end position="51"/>
    </location>
</feature>
<name>J0WXB7_AURST</name>
<protein>
    <submittedName>
        <fullName evidence="2">Uncharacterized protein</fullName>
    </submittedName>
</protein>
<dbReference type="InParanoid" id="J0WXB7"/>
<gene>
    <name evidence="2" type="ORF">AURDEDRAFT_186555</name>
</gene>
<feature type="non-terminal residue" evidence="2">
    <location>
        <position position="1"/>
    </location>
</feature>
<dbReference type="Proteomes" id="UP000006514">
    <property type="component" value="Unassembled WGS sequence"/>
</dbReference>
<feature type="compositionally biased region" description="Basic residues" evidence="1">
    <location>
        <begin position="12"/>
        <end position="35"/>
    </location>
</feature>
<organism evidence="2 3">
    <name type="scientific">Auricularia subglabra (strain TFB-10046 / SS5)</name>
    <name type="common">White-rot fungus</name>
    <name type="synonym">Auricularia delicata (strain TFB10046)</name>
    <dbReference type="NCBI Taxonomy" id="717982"/>
    <lineage>
        <taxon>Eukaryota</taxon>
        <taxon>Fungi</taxon>
        <taxon>Dikarya</taxon>
        <taxon>Basidiomycota</taxon>
        <taxon>Agaricomycotina</taxon>
        <taxon>Agaricomycetes</taxon>
        <taxon>Auriculariales</taxon>
        <taxon>Auriculariaceae</taxon>
        <taxon>Auricularia</taxon>
    </lineage>
</organism>
<accession>J0WXB7</accession>